<dbReference type="Proteomes" id="UP000828941">
    <property type="component" value="Chromosome 12"/>
</dbReference>
<comment type="caution">
    <text evidence="1">The sequence shown here is derived from an EMBL/GenBank/DDBJ whole genome shotgun (WGS) entry which is preliminary data.</text>
</comment>
<evidence type="ECO:0000313" key="1">
    <source>
        <dbReference type="EMBL" id="KAI4307285.1"/>
    </source>
</evidence>
<reference evidence="1 2" key="1">
    <citation type="journal article" date="2022" name="DNA Res.">
        <title>Chromosomal-level genome assembly of the orchid tree Bauhinia variegata (Leguminosae; Cercidoideae) supports the allotetraploid origin hypothesis of Bauhinia.</title>
        <authorList>
            <person name="Zhong Y."/>
            <person name="Chen Y."/>
            <person name="Zheng D."/>
            <person name="Pang J."/>
            <person name="Liu Y."/>
            <person name="Luo S."/>
            <person name="Meng S."/>
            <person name="Qian L."/>
            <person name="Wei D."/>
            <person name="Dai S."/>
            <person name="Zhou R."/>
        </authorList>
    </citation>
    <scope>NUCLEOTIDE SEQUENCE [LARGE SCALE GENOMIC DNA]</scope>
    <source>
        <strain evidence="1">BV-YZ2020</strain>
    </source>
</reference>
<sequence length="400" mass="44095">MEKMGEQASSSSCGRLSSMLQNSKPSLLMVAMQFGSAGMYIITMSTFNRGMSRYVFIVYRNAMAAVILAPFAFFIERKVRPKMTFPVFWRIMLLGFLEVVVDQGFAFLGMVNTSATYTSAILNALPSITFVMAVILRIEQIKIKEIWSKAKVIGTAITFGGCVLMALYKGPIVNIFGSSFGNGYHPTNTNSSSSQNWIIGTVYLFVSCVAFSTFYVLQSMVLKIYPAEMSLSCLLCFFGALQAVGIAVGIEHRPQAWALGWDSRLFAPLYAGIVTTGIMFYVQGKVIRSRGPVFVTAFNPLRMIIVAILALAILGEKLYLGSVVGSVFVVIGLYAVIWGKSKERDSRSEIQIADAQQLQQQFPVIIQMPSTDTDSHVKIPQQTHTLQIMAKPCPEMATRV</sequence>
<name>A0ACB9LBV2_BAUVA</name>
<accession>A0ACB9LBV2</accession>
<dbReference type="EMBL" id="CM039437">
    <property type="protein sequence ID" value="KAI4307285.1"/>
    <property type="molecule type" value="Genomic_DNA"/>
</dbReference>
<proteinExistence type="predicted"/>
<protein>
    <submittedName>
        <fullName evidence="1">Uncharacterized protein</fullName>
    </submittedName>
</protein>
<evidence type="ECO:0000313" key="2">
    <source>
        <dbReference type="Proteomes" id="UP000828941"/>
    </source>
</evidence>
<gene>
    <name evidence="1" type="ORF">L6164_030489</name>
</gene>
<organism evidence="1 2">
    <name type="scientific">Bauhinia variegata</name>
    <name type="common">Purple orchid tree</name>
    <name type="synonym">Phanera variegata</name>
    <dbReference type="NCBI Taxonomy" id="167791"/>
    <lineage>
        <taxon>Eukaryota</taxon>
        <taxon>Viridiplantae</taxon>
        <taxon>Streptophyta</taxon>
        <taxon>Embryophyta</taxon>
        <taxon>Tracheophyta</taxon>
        <taxon>Spermatophyta</taxon>
        <taxon>Magnoliopsida</taxon>
        <taxon>eudicotyledons</taxon>
        <taxon>Gunneridae</taxon>
        <taxon>Pentapetalae</taxon>
        <taxon>rosids</taxon>
        <taxon>fabids</taxon>
        <taxon>Fabales</taxon>
        <taxon>Fabaceae</taxon>
        <taxon>Cercidoideae</taxon>
        <taxon>Cercideae</taxon>
        <taxon>Bauhiniinae</taxon>
        <taxon>Bauhinia</taxon>
    </lineage>
</organism>
<keyword evidence="2" id="KW-1185">Reference proteome</keyword>